<evidence type="ECO:0000313" key="2">
    <source>
        <dbReference type="EMBL" id="CAL1594762.1"/>
    </source>
</evidence>
<organism evidence="2 3">
    <name type="scientific">Knipowitschia caucasica</name>
    <name type="common">Caucasian dwarf goby</name>
    <name type="synonym">Pomatoschistus caucasicus</name>
    <dbReference type="NCBI Taxonomy" id="637954"/>
    <lineage>
        <taxon>Eukaryota</taxon>
        <taxon>Metazoa</taxon>
        <taxon>Chordata</taxon>
        <taxon>Craniata</taxon>
        <taxon>Vertebrata</taxon>
        <taxon>Euteleostomi</taxon>
        <taxon>Actinopterygii</taxon>
        <taxon>Neopterygii</taxon>
        <taxon>Teleostei</taxon>
        <taxon>Neoteleostei</taxon>
        <taxon>Acanthomorphata</taxon>
        <taxon>Gobiaria</taxon>
        <taxon>Gobiiformes</taxon>
        <taxon>Gobioidei</taxon>
        <taxon>Gobiidae</taxon>
        <taxon>Gobiinae</taxon>
        <taxon>Knipowitschia</taxon>
    </lineage>
</organism>
<feature type="region of interest" description="Disordered" evidence="1">
    <location>
        <begin position="1"/>
        <end position="23"/>
    </location>
</feature>
<proteinExistence type="predicted"/>
<evidence type="ECO:0000313" key="3">
    <source>
        <dbReference type="Proteomes" id="UP001497482"/>
    </source>
</evidence>
<accession>A0AAV2L5Y6</accession>
<keyword evidence="3" id="KW-1185">Reference proteome</keyword>
<feature type="compositionally biased region" description="Polar residues" evidence="1">
    <location>
        <begin position="1"/>
        <end position="17"/>
    </location>
</feature>
<feature type="region of interest" description="Disordered" evidence="1">
    <location>
        <begin position="50"/>
        <end position="79"/>
    </location>
</feature>
<sequence length="79" mass="8104">MLSLSDASECSGTSGSSEVRPRDEIKGAGISLMSAFAATIKALPSARQWRQLSGGPGVSSAEARSSALRPQRGELALAQ</sequence>
<dbReference type="Proteomes" id="UP001497482">
    <property type="component" value="Chromosome 20"/>
</dbReference>
<dbReference type="AlphaFoldDB" id="A0AAV2L5Y6"/>
<reference evidence="2 3" key="1">
    <citation type="submission" date="2024-04" db="EMBL/GenBank/DDBJ databases">
        <authorList>
            <person name="Waldvogel A.-M."/>
            <person name="Schoenle A."/>
        </authorList>
    </citation>
    <scope>NUCLEOTIDE SEQUENCE [LARGE SCALE GENOMIC DNA]</scope>
</reference>
<evidence type="ECO:0000256" key="1">
    <source>
        <dbReference type="SAM" id="MobiDB-lite"/>
    </source>
</evidence>
<gene>
    <name evidence="2" type="ORF">KC01_LOCUS23697</name>
</gene>
<name>A0AAV2L5Y6_KNICA</name>
<protein>
    <submittedName>
        <fullName evidence="2">Uncharacterized protein</fullName>
    </submittedName>
</protein>
<dbReference type="EMBL" id="OZ035842">
    <property type="protein sequence ID" value="CAL1594762.1"/>
    <property type="molecule type" value="Genomic_DNA"/>
</dbReference>